<proteinExistence type="predicted"/>
<name>A0A557PGZ2_9VIBR</name>
<comment type="caution">
    <text evidence="1">The sequence shown here is derived from an EMBL/GenBank/DDBJ whole genome shotgun (WGS) entry which is preliminary data.</text>
</comment>
<organism evidence="1 2">
    <name type="scientific">Vibrio algivorus</name>
    <dbReference type="NCBI Taxonomy" id="1667024"/>
    <lineage>
        <taxon>Bacteria</taxon>
        <taxon>Pseudomonadati</taxon>
        <taxon>Pseudomonadota</taxon>
        <taxon>Gammaproteobacteria</taxon>
        <taxon>Vibrionales</taxon>
        <taxon>Vibrionaceae</taxon>
        <taxon>Vibrio</taxon>
    </lineage>
</organism>
<sequence>MDLLKKIAPITSILLMSLSGCSSTDNMEVDQIQFVVNYHDSDAKVTQGVPFFITYDPSQPEDLQPSARQSIANSRLWICNKMEACKFIPITVFLDYEIKKDGDGYDVKGTLVTTSTKEMRLMSRSPFKLHLTQNMEQVVKNGLGATAALKFKYTDPKTTF</sequence>
<dbReference type="AlphaFoldDB" id="A0A557PGZ2"/>
<accession>A0A557PGZ2</accession>
<dbReference type="Proteomes" id="UP000319828">
    <property type="component" value="Unassembled WGS sequence"/>
</dbReference>
<dbReference type="OrthoDB" id="9989987at2"/>
<evidence type="ECO:0000313" key="2">
    <source>
        <dbReference type="Proteomes" id="UP000319828"/>
    </source>
</evidence>
<gene>
    <name evidence="1" type="ORF">FOF44_00190</name>
</gene>
<dbReference type="PROSITE" id="PS51257">
    <property type="entry name" value="PROKAR_LIPOPROTEIN"/>
    <property type="match status" value="1"/>
</dbReference>
<dbReference type="RefSeq" id="WP_144229651.1">
    <property type="nucleotide sequence ID" value="NZ_CANNCB010000028.1"/>
</dbReference>
<reference evidence="1 2" key="1">
    <citation type="submission" date="2019-07" db="EMBL/GenBank/DDBJ databases">
        <title>The draft genome sequence of Vibrio algivorus M1486.</title>
        <authorList>
            <person name="Meng X."/>
        </authorList>
    </citation>
    <scope>NUCLEOTIDE SEQUENCE [LARGE SCALE GENOMIC DNA]</scope>
    <source>
        <strain evidence="1 2">M1486</strain>
    </source>
</reference>
<evidence type="ECO:0000313" key="1">
    <source>
        <dbReference type="EMBL" id="TVO39923.1"/>
    </source>
</evidence>
<dbReference type="EMBL" id="VMKJ01000001">
    <property type="protein sequence ID" value="TVO39923.1"/>
    <property type="molecule type" value="Genomic_DNA"/>
</dbReference>
<protein>
    <submittedName>
        <fullName evidence="1">Uncharacterized protein</fullName>
    </submittedName>
</protein>